<organism evidence="2 3">
    <name type="scientific">Deinococcus aquiradiocola</name>
    <dbReference type="NCBI Taxonomy" id="393059"/>
    <lineage>
        <taxon>Bacteria</taxon>
        <taxon>Thermotogati</taxon>
        <taxon>Deinococcota</taxon>
        <taxon>Deinococci</taxon>
        <taxon>Deinococcales</taxon>
        <taxon>Deinococcaceae</taxon>
        <taxon>Deinococcus</taxon>
    </lineage>
</organism>
<dbReference type="SMART" id="SM00028">
    <property type="entry name" value="TPR"/>
    <property type="match status" value="3"/>
</dbReference>
<gene>
    <name evidence="2" type="ORF">GCM10008939_21010</name>
</gene>
<keyword evidence="1" id="KW-0472">Membrane</keyword>
<evidence type="ECO:0008006" key="4">
    <source>
        <dbReference type="Google" id="ProtNLM"/>
    </source>
</evidence>
<evidence type="ECO:0000256" key="1">
    <source>
        <dbReference type="SAM" id="Phobius"/>
    </source>
</evidence>
<reference evidence="2" key="1">
    <citation type="journal article" date="2014" name="Int. J. Syst. Evol. Microbiol.">
        <title>Complete genome sequence of Corynebacterium casei LMG S-19264T (=DSM 44701T), isolated from a smear-ripened cheese.</title>
        <authorList>
            <consortium name="US DOE Joint Genome Institute (JGI-PGF)"/>
            <person name="Walter F."/>
            <person name="Albersmeier A."/>
            <person name="Kalinowski J."/>
            <person name="Ruckert C."/>
        </authorList>
    </citation>
    <scope>NUCLEOTIDE SEQUENCE</scope>
    <source>
        <strain evidence="2">JCM 14371</strain>
    </source>
</reference>
<dbReference type="Proteomes" id="UP000635726">
    <property type="component" value="Unassembled WGS sequence"/>
</dbReference>
<comment type="caution">
    <text evidence="2">The sequence shown here is derived from an EMBL/GenBank/DDBJ whole genome shotgun (WGS) entry which is preliminary data.</text>
</comment>
<dbReference type="AlphaFoldDB" id="A0A917PG98"/>
<dbReference type="Pfam" id="PF14559">
    <property type="entry name" value="TPR_19"/>
    <property type="match status" value="1"/>
</dbReference>
<accession>A0A917PG98</accession>
<dbReference type="InterPro" id="IPR019734">
    <property type="entry name" value="TPR_rpt"/>
</dbReference>
<name>A0A917PG98_9DEIO</name>
<dbReference type="SUPFAM" id="SSF48452">
    <property type="entry name" value="TPR-like"/>
    <property type="match status" value="1"/>
</dbReference>
<keyword evidence="1" id="KW-0812">Transmembrane</keyword>
<keyword evidence="1" id="KW-1133">Transmembrane helix</keyword>
<dbReference type="InterPro" id="IPR011990">
    <property type="entry name" value="TPR-like_helical_dom_sf"/>
</dbReference>
<evidence type="ECO:0000313" key="2">
    <source>
        <dbReference type="EMBL" id="GGJ76649.1"/>
    </source>
</evidence>
<dbReference type="Gene3D" id="1.25.40.10">
    <property type="entry name" value="Tetratricopeptide repeat domain"/>
    <property type="match status" value="1"/>
</dbReference>
<feature type="transmembrane region" description="Helical" evidence="1">
    <location>
        <begin position="23"/>
        <end position="44"/>
    </location>
</feature>
<sequence>MTIPDAAVTASPVPSPPSAALRWTVRLLALLLAVPLVWVCVFTVRDRQAQSLAQLADVQAKSLDLELAEATLTRAARMLPGDAKLQLALAKVDRSLWIFRNTPAWQAQADAAFRRAGTLNPHWPLPAYEHARMYAVKLRYAEALPLLQDALDRDPNNAGFWLERARYLVALGRLPDAASAYATCQRLLPNPECARGVPATGRQP</sequence>
<dbReference type="EMBL" id="BMOE01000006">
    <property type="protein sequence ID" value="GGJ76649.1"/>
    <property type="molecule type" value="Genomic_DNA"/>
</dbReference>
<evidence type="ECO:0000313" key="3">
    <source>
        <dbReference type="Proteomes" id="UP000635726"/>
    </source>
</evidence>
<proteinExistence type="predicted"/>
<dbReference type="RefSeq" id="WP_188963235.1">
    <property type="nucleotide sequence ID" value="NZ_BMOE01000006.1"/>
</dbReference>
<protein>
    <recommendedName>
        <fullName evidence="4">Tetratricopeptide repeat protein</fullName>
    </recommendedName>
</protein>
<keyword evidence="3" id="KW-1185">Reference proteome</keyword>
<reference evidence="2" key="2">
    <citation type="submission" date="2020-09" db="EMBL/GenBank/DDBJ databases">
        <authorList>
            <person name="Sun Q."/>
            <person name="Ohkuma M."/>
        </authorList>
    </citation>
    <scope>NUCLEOTIDE SEQUENCE</scope>
    <source>
        <strain evidence="2">JCM 14371</strain>
    </source>
</reference>